<reference evidence="1 2" key="1">
    <citation type="submission" date="2018-06" db="EMBL/GenBank/DDBJ databases">
        <title>A transcriptomic atlas of mushroom development highlights an independent origin of complex multicellularity.</title>
        <authorList>
            <consortium name="DOE Joint Genome Institute"/>
            <person name="Krizsan K."/>
            <person name="Almasi E."/>
            <person name="Merenyi Z."/>
            <person name="Sahu N."/>
            <person name="Viragh M."/>
            <person name="Koszo T."/>
            <person name="Mondo S."/>
            <person name="Kiss B."/>
            <person name="Balint B."/>
            <person name="Kues U."/>
            <person name="Barry K."/>
            <person name="Hegedus J.C."/>
            <person name="Henrissat B."/>
            <person name="Johnson J."/>
            <person name="Lipzen A."/>
            <person name="Ohm R."/>
            <person name="Nagy I."/>
            <person name="Pangilinan J."/>
            <person name="Yan J."/>
            <person name="Xiong Y."/>
            <person name="Grigoriev I.V."/>
            <person name="Hibbett D.S."/>
            <person name="Nagy L.G."/>
        </authorList>
    </citation>
    <scope>NUCLEOTIDE SEQUENCE [LARGE SCALE GENOMIC DNA]</scope>
    <source>
        <strain evidence="1 2">SZMC22713</strain>
    </source>
</reference>
<organism evidence="1 2">
    <name type="scientific">Rickenella mellea</name>
    <dbReference type="NCBI Taxonomy" id="50990"/>
    <lineage>
        <taxon>Eukaryota</taxon>
        <taxon>Fungi</taxon>
        <taxon>Dikarya</taxon>
        <taxon>Basidiomycota</taxon>
        <taxon>Agaricomycotina</taxon>
        <taxon>Agaricomycetes</taxon>
        <taxon>Hymenochaetales</taxon>
        <taxon>Rickenellaceae</taxon>
        <taxon>Rickenella</taxon>
    </lineage>
</organism>
<dbReference type="AlphaFoldDB" id="A0A4Y7Q8N5"/>
<dbReference type="EMBL" id="ML170169">
    <property type="protein sequence ID" value="TDL23706.1"/>
    <property type="molecule type" value="Genomic_DNA"/>
</dbReference>
<dbReference type="Proteomes" id="UP000294933">
    <property type="component" value="Unassembled WGS sequence"/>
</dbReference>
<evidence type="ECO:0000313" key="1">
    <source>
        <dbReference type="EMBL" id="TDL23706.1"/>
    </source>
</evidence>
<gene>
    <name evidence="1" type="ORF">BD410DRAFT_146483</name>
</gene>
<protein>
    <submittedName>
        <fullName evidence="1">Uncharacterized protein</fullName>
    </submittedName>
</protein>
<keyword evidence="2" id="KW-1185">Reference proteome</keyword>
<name>A0A4Y7Q8N5_9AGAM</name>
<evidence type="ECO:0000313" key="2">
    <source>
        <dbReference type="Proteomes" id="UP000294933"/>
    </source>
</evidence>
<accession>A0A4Y7Q8N5</accession>
<dbReference type="VEuPathDB" id="FungiDB:BD410DRAFT_146483"/>
<sequence>MRCTTSVFGSVLCQMIRAIRLFASADHLNEAATFLNPFGLRVSAAVQAQSLSLSNVHDVTSSHRIAPNTAISRFGLWIVSFWTCGSWFDLLGQITRMAAKQDINSVA</sequence>
<proteinExistence type="predicted"/>